<dbReference type="InParanoid" id="A0A212FNJ2"/>
<accession>A0A212FNJ2</accession>
<gene>
    <name evidence="2" type="ORF">KGM_208135</name>
</gene>
<keyword evidence="3" id="KW-1185">Reference proteome</keyword>
<name>A0A212FNJ2_DANPL</name>
<proteinExistence type="predicted"/>
<dbReference type="EMBL" id="AGBW02005750">
    <property type="protein sequence ID" value="OWR55260.1"/>
    <property type="molecule type" value="Genomic_DNA"/>
</dbReference>
<evidence type="ECO:0000313" key="3">
    <source>
        <dbReference type="Proteomes" id="UP000007151"/>
    </source>
</evidence>
<comment type="caution">
    <text evidence="2">The sequence shown here is derived from an EMBL/GenBank/DDBJ whole genome shotgun (WGS) entry which is preliminary data.</text>
</comment>
<dbReference type="KEGG" id="dpl:KGM_208135"/>
<evidence type="ECO:0000256" key="1">
    <source>
        <dbReference type="SAM" id="Phobius"/>
    </source>
</evidence>
<feature type="transmembrane region" description="Helical" evidence="1">
    <location>
        <begin position="35"/>
        <end position="53"/>
    </location>
</feature>
<reference evidence="2 3" key="1">
    <citation type="journal article" date="2011" name="Cell">
        <title>The monarch butterfly genome yields insights into long-distance migration.</title>
        <authorList>
            <person name="Zhan S."/>
            <person name="Merlin C."/>
            <person name="Boore J.L."/>
            <person name="Reppert S.M."/>
        </authorList>
    </citation>
    <scope>NUCLEOTIDE SEQUENCE [LARGE SCALE GENOMIC DNA]</scope>
    <source>
        <strain evidence="2">F-2</strain>
    </source>
</reference>
<keyword evidence="1" id="KW-1133">Transmembrane helix</keyword>
<dbReference type="AlphaFoldDB" id="A0A212FNJ2"/>
<keyword evidence="1" id="KW-0812">Transmembrane</keyword>
<keyword evidence="1" id="KW-0472">Membrane</keyword>
<sequence>MYLKAGYGGGLGEDADVKGFDFNDQSIRKLFVRKVLYYFRYILITNIQCFIYYTQNSVE</sequence>
<dbReference type="Proteomes" id="UP000007151">
    <property type="component" value="Unassembled WGS sequence"/>
</dbReference>
<evidence type="ECO:0000313" key="2">
    <source>
        <dbReference type="EMBL" id="OWR55260.1"/>
    </source>
</evidence>
<organism evidence="2 3">
    <name type="scientific">Danaus plexippus plexippus</name>
    <dbReference type="NCBI Taxonomy" id="278856"/>
    <lineage>
        <taxon>Eukaryota</taxon>
        <taxon>Metazoa</taxon>
        <taxon>Ecdysozoa</taxon>
        <taxon>Arthropoda</taxon>
        <taxon>Hexapoda</taxon>
        <taxon>Insecta</taxon>
        <taxon>Pterygota</taxon>
        <taxon>Neoptera</taxon>
        <taxon>Endopterygota</taxon>
        <taxon>Lepidoptera</taxon>
        <taxon>Glossata</taxon>
        <taxon>Ditrysia</taxon>
        <taxon>Papilionoidea</taxon>
        <taxon>Nymphalidae</taxon>
        <taxon>Danainae</taxon>
        <taxon>Danaini</taxon>
        <taxon>Danaina</taxon>
        <taxon>Danaus</taxon>
        <taxon>Danaus</taxon>
    </lineage>
</organism>
<protein>
    <submittedName>
        <fullName evidence="2">Uncharacterized protein</fullName>
    </submittedName>
</protein>